<evidence type="ECO:0000259" key="2">
    <source>
        <dbReference type="Pfam" id="PF01636"/>
    </source>
</evidence>
<comment type="similarity">
    <text evidence="1">Belongs to the pseudomonas-type ThrB family.</text>
</comment>
<keyword evidence="3" id="KW-0808">Transferase</keyword>
<dbReference type="PATRIC" id="fig|94132.3.peg.1298"/>
<dbReference type="SUPFAM" id="SSF56112">
    <property type="entry name" value="Protein kinase-like (PK-like)"/>
    <property type="match status" value="1"/>
</dbReference>
<evidence type="ECO:0000256" key="1">
    <source>
        <dbReference type="ARBA" id="ARBA00038240"/>
    </source>
</evidence>
<dbReference type="AlphaFoldDB" id="A0A127JRS4"/>
<dbReference type="OrthoDB" id="9800774at2"/>
<name>A0A127JRS4_9BURK</name>
<dbReference type="InterPro" id="IPR050249">
    <property type="entry name" value="Pseudomonas-type_ThrB"/>
</dbReference>
<protein>
    <submittedName>
        <fullName evidence="3">Aminoglycoside phosphotransferase</fullName>
    </submittedName>
</protein>
<accession>A0A127JRS4</accession>
<dbReference type="InterPro" id="IPR011009">
    <property type="entry name" value="Kinase-like_dom_sf"/>
</dbReference>
<gene>
    <name evidence="3" type="ORF">UC35_06395</name>
</gene>
<dbReference type="EMBL" id="CP010951">
    <property type="protein sequence ID" value="AMO22583.1"/>
    <property type="molecule type" value="Genomic_DNA"/>
</dbReference>
<dbReference type="Gene3D" id="3.90.1200.10">
    <property type="match status" value="1"/>
</dbReference>
<dbReference type="Pfam" id="PF01636">
    <property type="entry name" value="APH"/>
    <property type="match status" value="1"/>
</dbReference>
<dbReference type="InterPro" id="IPR002575">
    <property type="entry name" value="Aminoglycoside_PTrfase"/>
</dbReference>
<dbReference type="PANTHER" id="PTHR21064:SF6">
    <property type="entry name" value="AMINOGLYCOSIDE PHOSPHOTRANSFERASE DOMAIN-CONTAINING PROTEIN"/>
    <property type="match status" value="1"/>
</dbReference>
<evidence type="ECO:0000313" key="4">
    <source>
        <dbReference type="Proteomes" id="UP000070433"/>
    </source>
</evidence>
<sequence>MRPLPSQPLRGLPVTSISIAQSTPTAAAIAAVVARHYAFGEAGECEFLRRSFNQVYGLRFGDGRRVVARLCAERPRGAPNTIYEAALLRHLRGRGIPVSACLPSAAGEDSVMVLLPEGERALMLFEYLEGDETGDAPEDIHAFGAGLAQLHDAASSYAGPPSRYALDLDYLVSRPLARTLQAPTMTDELRPQFQAIAARLRSRIEEMQGLTQVVCHGDSHGSNNFITADPHGRRVASFFDFDECGPGYLAYELAVYPWSLHPRSVDGQLSEKALDRWKRFLDAYRAVRPVAGQDVQALPAFISARQFWLMGEYAGRIPVWGSQAMPTSWLRRQVKMLTYWEEMTLPN</sequence>
<reference evidence="3 4" key="1">
    <citation type="journal article" date="2014" name="Int. J. Syst. Evol. Microbiol.">
        <title>Ramlibacter solisilvae sp. nov., isolated from forest soil, and emended description of the genus Ramlibacter.</title>
        <authorList>
            <person name="Lee H.J."/>
            <person name="Lee S.H."/>
            <person name="Lee S.S."/>
            <person name="Lee J.S."/>
            <person name="Kim Y."/>
            <person name="Kim S.C."/>
            <person name="Jeon C.O."/>
        </authorList>
    </citation>
    <scope>NUCLEOTIDE SEQUENCE [LARGE SCALE GENOMIC DNA]</scope>
    <source>
        <strain evidence="3 4">5-10</strain>
    </source>
</reference>
<proteinExistence type="inferred from homology"/>
<organism evidence="3 4">
    <name type="scientific">Ramlibacter tataouinensis</name>
    <dbReference type="NCBI Taxonomy" id="94132"/>
    <lineage>
        <taxon>Bacteria</taxon>
        <taxon>Pseudomonadati</taxon>
        <taxon>Pseudomonadota</taxon>
        <taxon>Betaproteobacteria</taxon>
        <taxon>Burkholderiales</taxon>
        <taxon>Comamonadaceae</taxon>
        <taxon>Ramlibacter</taxon>
    </lineage>
</organism>
<dbReference type="PANTHER" id="PTHR21064">
    <property type="entry name" value="AMINOGLYCOSIDE PHOSPHOTRANSFERASE DOMAIN-CONTAINING PROTEIN-RELATED"/>
    <property type="match status" value="1"/>
</dbReference>
<keyword evidence="4" id="KW-1185">Reference proteome</keyword>
<dbReference type="GO" id="GO:0009088">
    <property type="term" value="P:threonine biosynthetic process"/>
    <property type="evidence" value="ECO:0007669"/>
    <property type="project" value="TreeGrafter"/>
</dbReference>
<dbReference type="Proteomes" id="UP000070433">
    <property type="component" value="Chromosome"/>
</dbReference>
<feature type="domain" description="Aminoglycoside phosphotransferase" evidence="2">
    <location>
        <begin position="53"/>
        <end position="289"/>
    </location>
</feature>
<evidence type="ECO:0000313" key="3">
    <source>
        <dbReference type="EMBL" id="AMO22583.1"/>
    </source>
</evidence>
<dbReference type="GO" id="GO:0004413">
    <property type="term" value="F:homoserine kinase activity"/>
    <property type="evidence" value="ECO:0007669"/>
    <property type="project" value="TreeGrafter"/>
</dbReference>